<keyword evidence="2" id="KW-0472">Membrane</keyword>
<comment type="caution">
    <text evidence="3">The sequence shown here is derived from an EMBL/GenBank/DDBJ whole genome shotgun (WGS) entry which is preliminary data.</text>
</comment>
<feature type="transmembrane region" description="Helical" evidence="2">
    <location>
        <begin position="50"/>
        <end position="71"/>
    </location>
</feature>
<evidence type="ECO:0000256" key="1">
    <source>
        <dbReference type="SAM" id="MobiDB-lite"/>
    </source>
</evidence>
<reference evidence="3 4" key="1">
    <citation type="submission" date="2024-01" db="EMBL/GenBank/DDBJ databases">
        <title>The genome of the rayed Mediterranean limpet Patella caerulea (Linnaeus, 1758).</title>
        <authorList>
            <person name="Anh-Thu Weber A."/>
            <person name="Halstead-Nussloch G."/>
        </authorList>
    </citation>
    <scope>NUCLEOTIDE SEQUENCE [LARGE SCALE GENOMIC DNA]</scope>
    <source>
        <strain evidence="3">AATW-2023a</strain>
        <tissue evidence="3">Whole specimen</tissue>
    </source>
</reference>
<accession>A0AAN8JGP7</accession>
<protein>
    <submittedName>
        <fullName evidence="3">Uncharacterized protein</fullName>
    </submittedName>
</protein>
<evidence type="ECO:0000313" key="3">
    <source>
        <dbReference type="EMBL" id="KAK6175205.1"/>
    </source>
</evidence>
<evidence type="ECO:0000256" key="2">
    <source>
        <dbReference type="SAM" id="Phobius"/>
    </source>
</evidence>
<gene>
    <name evidence="3" type="ORF">SNE40_013715</name>
</gene>
<keyword evidence="2" id="KW-0812">Transmembrane</keyword>
<evidence type="ECO:0000313" key="4">
    <source>
        <dbReference type="Proteomes" id="UP001347796"/>
    </source>
</evidence>
<keyword evidence="4" id="KW-1185">Reference proteome</keyword>
<sequence>MIQDIIAVLSLILIKGVNGAYRARYYSYRLRYTHYTYYGGSGGEDQETGMIVGLTLLSLLVIGGIILLIWCCKKSKFKSGRVLSTNTTTVSYINPPQHTTVSYVNQPTPSHLFVNSTSYQPGMYPPPSYAAYPPPSSETYPPSFGAAYPRTYDPQIQKE</sequence>
<dbReference type="AlphaFoldDB" id="A0AAN8JGP7"/>
<proteinExistence type="predicted"/>
<name>A0AAN8JGP7_PATCE</name>
<dbReference type="Proteomes" id="UP001347796">
    <property type="component" value="Unassembled WGS sequence"/>
</dbReference>
<dbReference type="EMBL" id="JAZGQO010000010">
    <property type="protein sequence ID" value="KAK6175205.1"/>
    <property type="molecule type" value="Genomic_DNA"/>
</dbReference>
<organism evidence="3 4">
    <name type="scientific">Patella caerulea</name>
    <name type="common">Rayed Mediterranean limpet</name>
    <dbReference type="NCBI Taxonomy" id="87958"/>
    <lineage>
        <taxon>Eukaryota</taxon>
        <taxon>Metazoa</taxon>
        <taxon>Spiralia</taxon>
        <taxon>Lophotrochozoa</taxon>
        <taxon>Mollusca</taxon>
        <taxon>Gastropoda</taxon>
        <taxon>Patellogastropoda</taxon>
        <taxon>Patelloidea</taxon>
        <taxon>Patellidae</taxon>
        <taxon>Patella</taxon>
    </lineage>
</organism>
<keyword evidence="2" id="KW-1133">Transmembrane helix</keyword>
<feature type="region of interest" description="Disordered" evidence="1">
    <location>
        <begin position="130"/>
        <end position="159"/>
    </location>
</feature>